<protein>
    <submittedName>
        <fullName evidence="2">Uncharacterized protein</fullName>
    </submittedName>
</protein>
<evidence type="ECO:0000256" key="1">
    <source>
        <dbReference type="SAM" id="Phobius"/>
    </source>
</evidence>
<reference evidence="2" key="1">
    <citation type="journal article" date="2012" name="PLoS ONE">
        <title>Gene sets for utilization of primary and secondary nutrition supplies in the distal gut of endangered iberian lynx.</title>
        <authorList>
            <person name="Alcaide M."/>
            <person name="Messina E."/>
            <person name="Richter M."/>
            <person name="Bargiela R."/>
            <person name="Peplies J."/>
            <person name="Huws S.A."/>
            <person name="Newbold C.J."/>
            <person name="Golyshin P.N."/>
            <person name="Simon M.A."/>
            <person name="Lopez G."/>
            <person name="Yakimov M.M."/>
            <person name="Ferrer M."/>
        </authorList>
    </citation>
    <scope>NUCLEOTIDE SEQUENCE</scope>
</reference>
<keyword evidence="1" id="KW-0812">Transmembrane</keyword>
<comment type="caution">
    <text evidence="2">The sequence shown here is derived from an EMBL/GenBank/DDBJ whole genome shotgun (WGS) entry which is preliminary data.</text>
</comment>
<proteinExistence type="predicted"/>
<feature type="transmembrane region" description="Helical" evidence="1">
    <location>
        <begin position="24"/>
        <end position="48"/>
    </location>
</feature>
<keyword evidence="1" id="KW-1133">Transmembrane helix</keyword>
<dbReference type="AlphaFoldDB" id="J9CLA6"/>
<dbReference type="EMBL" id="AMCI01003192">
    <property type="protein sequence ID" value="EJX00881.1"/>
    <property type="molecule type" value="Genomic_DNA"/>
</dbReference>
<keyword evidence="1" id="KW-0472">Membrane</keyword>
<evidence type="ECO:0000313" key="2">
    <source>
        <dbReference type="EMBL" id="EJX00881.1"/>
    </source>
</evidence>
<name>J9CLA6_9ZZZZ</name>
<accession>J9CLA6</accession>
<gene>
    <name evidence="2" type="ORF">EVA_11012</name>
</gene>
<sequence length="61" mass="7294">MPTFPIPGIAIEGLTWIRLCMKRIIILPWITIYLIRLYWMICLVNPVLNGLNRERICRRLI</sequence>
<organism evidence="2">
    <name type="scientific">gut metagenome</name>
    <dbReference type="NCBI Taxonomy" id="749906"/>
    <lineage>
        <taxon>unclassified sequences</taxon>
        <taxon>metagenomes</taxon>
        <taxon>organismal metagenomes</taxon>
    </lineage>
</organism>